<dbReference type="InterPro" id="IPR032675">
    <property type="entry name" value="LRR_dom_sf"/>
</dbReference>
<dbReference type="InterPro" id="IPR001611">
    <property type="entry name" value="Leu-rich_rpt"/>
</dbReference>
<dbReference type="Pfam" id="PF07714">
    <property type="entry name" value="PK_Tyr_Ser-Thr"/>
    <property type="match status" value="1"/>
</dbReference>
<evidence type="ECO:0000256" key="3">
    <source>
        <dbReference type="ARBA" id="ARBA00022692"/>
    </source>
</evidence>
<evidence type="ECO:0000256" key="4">
    <source>
        <dbReference type="ARBA" id="ARBA00022737"/>
    </source>
</evidence>
<dbReference type="InterPro" id="IPR046959">
    <property type="entry name" value="PRK1-6/SRF4-like"/>
</dbReference>
<dbReference type="AlphaFoldDB" id="A0A2I0KQB8"/>
<dbReference type="EMBL" id="PGOL01000434">
    <property type="protein sequence ID" value="PKI70695.1"/>
    <property type="molecule type" value="Genomic_DNA"/>
</dbReference>
<dbReference type="SUPFAM" id="SSF52058">
    <property type="entry name" value="L domain-like"/>
    <property type="match status" value="1"/>
</dbReference>
<dbReference type="InterPro" id="IPR011009">
    <property type="entry name" value="Kinase-like_dom_sf"/>
</dbReference>
<dbReference type="PROSITE" id="PS50011">
    <property type="entry name" value="PROTEIN_KINASE_DOM"/>
    <property type="match status" value="1"/>
</dbReference>
<dbReference type="Gene3D" id="3.30.200.20">
    <property type="entry name" value="Phosphorylase Kinase, domain 1"/>
    <property type="match status" value="1"/>
</dbReference>
<feature type="domain" description="Protein kinase" evidence="9">
    <location>
        <begin position="314"/>
        <end position="597"/>
    </location>
</feature>
<evidence type="ECO:0000256" key="6">
    <source>
        <dbReference type="ARBA" id="ARBA00023136"/>
    </source>
</evidence>
<dbReference type="FunFam" id="3.80.10.10:FF:000383">
    <property type="entry name" value="Leucine-rich repeat receptor protein kinase EMS1"/>
    <property type="match status" value="1"/>
</dbReference>
<dbReference type="Gene3D" id="3.80.10.10">
    <property type="entry name" value="Ribonuclease Inhibitor"/>
    <property type="match status" value="2"/>
</dbReference>
<evidence type="ECO:0000256" key="1">
    <source>
        <dbReference type="ARBA" id="ARBA00004370"/>
    </source>
</evidence>
<organism evidence="10 11">
    <name type="scientific">Punica granatum</name>
    <name type="common">Pomegranate</name>
    <dbReference type="NCBI Taxonomy" id="22663"/>
    <lineage>
        <taxon>Eukaryota</taxon>
        <taxon>Viridiplantae</taxon>
        <taxon>Streptophyta</taxon>
        <taxon>Embryophyta</taxon>
        <taxon>Tracheophyta</taxon>
        <taxon>Spermatophyta</taxon>
        <taxon>Magnoliopsida</taxon>
        <taxon>eudicotyledons</taxon>
        <taxon>Gunneridae</taxon>
        <taxon>Pentapetalae</taxon>
        <taxon>rosids</taxon>
        <taxon>malvids</taxon>
        <taxon>Myrtales</taxon>
        <taxon>Lythraceae</taxon>
        <taxon>Punica</taxon>
    </lineage>
</organism>
<dbReference type="Pfam" id="PF13855">
    <property type="entry name" value="LRR_8"/>
    <property type="match status" value="1"/>
</dbReference>
<dbReference type="Proteomes" id="UP000233551">
    <property type="component" value="Unassembled WGS sequence"/>
</dbReference>
<comment type="subcellular location">
    <subcellularLocation>
        <location evidence="1">Membrane</location>
    </subcellularLocation>
</comment>
<dbReference type="PANTHER" id="PTHR48007:SF53">
    <property type="entry name" value="OS01G0711200 PROTEIN"/>
    <property type="match status" value="1"/>
</dbReference>
<keyword evidence="11" id="KW-1185">Reference proteome</keyword>
<dbReference type="PANTHER" id="PTHR48007">
    <property type="entry name" value="LEUCINE-RICH REPEAT RECEPTOR-LIKE PROTEIN KINASE PXC1"/>
    <property type="match status" value="1"/>
</dbReference>
<feature type="transmembrane region" description="Helical" evidence="8">
    <location>
        <begin position="232"/>
        <end position="252"/>
    </location>
</feature>
<evidence type="ECO:0000256" key="8">
    <source>
        <dbReference type="SAM" id="Phobius"/>
    </source>
</evidence>
<dbReference type="InterPro" id="IPR001245">
    <property type="entry name" value="Ser-Thr/Tyr_kinase_cat_dom"/>
</dbReference>
<dbReference type="Gene3D" id="1.10.510.10">
    <property type="entry name" value="Transferase(Phosphotransferase) domain 1"/>
    <property type="match status" value="1"/>
</dbReference>
<keyword evidence="5 8" id="KW-1133">Transmembrane helix</keyword>
<evidence type="ECO:0000313" key="10">
    <source>
        <dbReference type="EMBL" id="PKI70695.1"/>
    </source>
</evidence>
<dbReference type="SUPFAM" id="SSF56112">
    <property type="entry name" value="Protein kinase-like (PK-like)"/>
    <property type="match status" value="1"/>
</dbReference>
<feature type="compositionally biased region" description="Basic and acidic residues" evidence="7">
    <location>
        <begin position="1"/>
        <end position="14"/>
    </location>
</feature>
<dbReference type="GO" id="GO:0005524">
    <property type="term" value="F:ATP binding"/>
    <property type="evidence" value="ECO:0007669"/>
    <property type="project" value="InterPro"/>
</dbReference>
<feature type="compositionally biased region" description="Low complexity" evidence="7">
    <location>
        <begin position="618"/>
        <end position="630"/>
    </location>
</feature>
<evidence type="ECO:0000256" key="7">
    <source>
        <dbReference type="SAM" id="MobiDB-lite"/>
    </source>
</evidence>
<keyword evidence="2" id="KW-0433">Leucine-rich repeat</keyword>
<name>A0A2I0KQB8_PUNGR</name>
<dbReference type="GO" id="GO:0004672">
    <property type="term" value="F:protein kinase activity"/>
    <property type="evidence" value="ECO:0007669"/>
    <property type="project" value="InterPro"/>
</dbReference>
<keyword evidence="6 8" id="KW-0472">Membrane</keyword>
<evidence type="ECO:0000256" key="2">
    <source>
        <dbReference type="ARBA" id="ARBA00022614"/>
    </source>
</evidence>
<dbReference type="InterPro" id="IPR013210">
    <property type="entry name" value="LRR_N_plant-typ"/>
</dbReference>
<reference evidence="10 11" key="1">
    <citation type="submission" date="2017-11" db="EMBL/GenBank/DDBJ databases">
        <title>De-novo sequencing of pomegranate (Punica granatum L.) genome.</title>
        <authorList>
            <person name="Akparov Z."/>
            <person name="Amiraslanov A."/>
            <person name="Hajiyeva S."/>
            <person name="Abbasov M."/>
            <person name="Kaur K."/>
            <person name="Hamwieh A."/>
            <person name="Solovyev V."/>
            <person name="Salamov A."/>
            <person name="Braich B."/>
            <person name="Kosarev P."/>
            <person name="Mahmoud A."/>
            <person name="Hajiyev E."/>
            <person name="Babayeva S."/>
            <person name="Izzatullayeva V."/>
            <person name="Mammadov A."/>
            <person name="Mammadov A."/>
            <person name="Sharifova S."/>
            <person name="Ojaghi J."/>
            <person name="Eynullazada K."/>
            <person name="Bayramov B."/>
            <person name="Abdulazimova A."/>
            <person name="Shahmuradov I."/>
        </authorList>
    </citation>
    <scope>NUCLEOTIDE SEQUENCE [LARGE SCALE GENOMIC DNA]</scope>
    <source>
        <strain evidence="11">cv. AG2017</strain>
        <tissue evidence="10">Leaf</tissue>
    </source>
</reference>
<evidence type="ECO:0000259" key="9">
    <source>
        <dbReference type="PROSITE" id="PS50011"/>
    </source>
</evidence>
<dbReference type="GO" id="GO:0016020">
    <property type="term" value="C:membrane"/>
    <property type="evidence" value="ECO:0007669"/>
    <property type="project" value="UniProtKB-SubCell"/>
</dbReference>
<protein>
    <recommendedName>
        <fullName evidence="9">Protein kinase domain-containing protein</fullName>
    </recommendedName>
</protein>
<evidence type="ECO:0000256" key="5">
    <source>
        <dbReference type="ARBA" id="ARBA00022989"/>
    </source>
</evidence>
<feature type="region of interest" description="Disordered" evidence="7">
    <location>
        <begin position="1"/>
        <end position="23"/>
    </location>
</feature>
<accession>A0A2I0KQB8</accession>
<dbReference type="Pfam" id="PF08263">
    <property type="entry name" value="LRRNT_2"/>
    <property type="match status" value="1"/>
</dbReference>
<proteinExistence type="predicted"/>
<keyword evidence="3 8" id="KW-0812">Transmembrane</keyword>
<comment type="caution">
    <text evidence="10">The sequence shown here is derived from an EMBL/GenBank/DDBJ whole genome shotgun (WGS) entry which is preliminary data.</text>
</comment>
<keyword evidence="4" id="KW-0677">Repeat</keyword>
<evidence type="ECO:0000313" key="11">
    <source>
        <dbReference type="Proteomes" id="UP000233551"/>
    </source>
</evidence>
<sequence>MIDELPERASDHSHSPLSSWDNSSGPCLGSWLGVTCDPSTRRVTRLFLENLGLAGDLHPLGWLTELRILSLKINRFSSFPIDLSLWPNLKQLHLSHNEFSGEFPHGIGRLRRLRRVNLSHNNFSGKIPLRELSRLPRLLTLRLEHNSFVGALSPANLSTSISDFNVSDNQLTGEIPAWLSRFPATAYAGNKDLCGKPMPCNCSHHKEITQPEEKPSAVSAPKMRHSRDRTKLLAFIAVDAAAVLGAIMTITWCCCKNRRNSGSASKGGPGVAWGILDRALWDRSAISIKNSDCQGEMVAFEGCRGFHQVEDLLQASAELLGKGNVGTTYKVVVEGSKGAAGGTVLVVKRVKLGRWQGARRRREINNRLKIIGKLRHPNLVSLRACCHSMEELLLVYDYLPNGSLYSLLHENRGPGRIPVDWSTRMKLASDIARGLAFLHQHSKAKLFHGHLTTSNIVIDHSGNALISDVGLALLFPAQPSNDPNQAPELNPKGHIGESNFYPKYTQHFDVSSFGVVLLEILTGKAAMGEGETSLVNWVSQVSERRGSGKDVFDFEVFLSGEREVVEAEMAAVLQVAQLCLTSAPGDRPKMGTIYRMIKDIKENGGSEGLANNALDGLSSDSSPAISESAS</sequence>
<dbReference type="InterPro" id="IPR000719">
    <property type="entry name" value="Prot_kinase_dom"/>
</dbReference>
<feature type="region of interest" description="Disordered" evidence="7">
    <location>
        <begin position="608"/>
        <end position="630"/>
    </location>
</feature>
<gene>
    <name evidence="10" type="ORF">CRG98_008928</name>
</gene>